<sequence>MFHYIKIGKKNCKTKEKGFETFLSPEKYKVDS</sequence>
<organism evidence="1">
    <name type="scientific">marine metagenome</name>
    <dbReference type="NCBI Taxonomy" id="408172"/>
    <lineage>
        <taxon>unclassified sequences</taxon>
        <taxon>metagenomes</taxon>
        <taxon>ecological metagenomes</taxon>
    </lineage>
</organism>
<gene>
    <name evidence="1" type="ORF">METZ01_LOCUS60356</name>
</gene>
<protein>
    <submittedName>
        <fullName evidence="1">Uncharacterized protein</fullName>
    </submittedName>
</protein>
<reference evidence="1" key="1">
    <citation type="submission" date="2018-05" db="EMBL/GenBank/DDBJ databases">
        <authorList>
            <person name="Lanie J.A."/>
            <person name="Ng W.-L."/>
            <person name="Kazmierczak K.M."/>
            <person name="Andrzejewski T.M."/>
            <person name="Davidsen T.M."/>
            <person name="Wayne K.J."/>
            <person name="Tettelin H."/>
            <person name="Glass J.I."/>
            <person name="Rusch D."/>
            <person name="Podicherti R."/>
            <person name="Tsui H.-C.T."/>
            <person name="Winkler M.E."/>
        </authorList>
    </citation>
    <scope>NUCLEOTIDE SEQUENCE</scope>
</reference>
<accession>A0A381STZ8</accession>
<proteinExistence type="predicted"/>
<dbReference type="AlphaFoldDB" id="A0A381STZ8"/>
<evidence type="ECO:0000313" key="1">
    <source>
        <dbReference type="EMBL" id="SVA07502.1"/>
    </source>
</evidence>
<name>A0A381STZ8_9ZZZZ</name>
<dbReference type="EMBL" id="UINC01003575">
    <property type="protein sequence ID" value="SVA07502.1"/>
    <property type="molecule type" value="Genomic_DNA"/>
</dbReference>